<keyword evidence="4 6" id="KW-0472">Membrane</keyword>
<evidence type="ECO:0000256" key="4">
    <source>
        <dbReference type="ARBA" id="ARBA00023136"/>
    </source>
</evidence>
<dbReference type="GO" id="GO:0016020">
    <property type="term" value="C:membrane"/>
    <property type="evidence" value="ECO:0007669"/>
    <property type="project" value="UniProtKB-SubCell"/>
</dbReference>
<feature type="transmembrane region" description="Helical" evidence="6">
    <location>
        <begin position="147"/>
        <end position="171"/>
    </location>
</feature>
<name>A0A9P5UCV8_9AGAR</name>
<evidence type="ECO:0000256" key="5">
    <source>
        <dbReference type="SAM" id="MobiDB-lite"/>
    </source>
</evidence>
<proteinExistence type="predicted"/>
<dbReference type="Pfam" id="PF14378">
    <property type="entry name" value="PAP2_3"/>
    <property type="match status" value="1"/>
</dbReference>
<keyword evidence="3 6" id="KW-1133">Transmembrane helix</keyword>
<gene>
    <name evidence="8" type="ORF">BDP27DRAFT_1039766</name>
</gene>
<feature type="transmembrane region" description="Helical" evidence="6">
    <location>
        <begin position="45"/>
        <end position="64"/>
    </location>
</feature>
<organism evidence="8 9">
    <name type="scientific">Rhodocollybia butyracea</name>
    <dbReference type="NCBI Taxonomy" id="206335"/>
    <lineage>
        <taxon>Eukaryota</taxon>
        <taxon>Fungi</taxon>
        <taxon>Dikarya</taxon>
        <taxon>Basidiomycota</taxon>
        <taxon>Agaricomycotina</taxon>
        <taxon>Agaricomycetes</taxon>
        <taxon>Agaricomycetidae</taxon>
        <taxon>Agaricales</taxon>
        <taxon>Marasmiineae</taxon>
        <taxon>Omphalotaceae</taxon>
        <taxon>Rhodocollybia</taxon>
    </lineage>
</organism>
<evidence type="ECO:0000313" key="8">
    <source>
        <dbReference type="EMBL" id="KAF9075555.1"/>
    </source>
</evidence>
<dbReference type="InterPro" id="IPR026841">
    <property type="entry name" value="Aur1/Ipt1"/>
</dbReference>
<dbReference type="SMART" id="SM00014">
    <property type="entry name" value="acidPPc"/>
    <property type="match status" value="1"/>
</dbReference>
<feature type="domain" description="Phosphatidic acid phosphatase type 2/haloperoxidase" evidence="7">
    <location>
        <begin position="177"/>
        <end position="314"/>
    </location>
</feature>
<feature type="transmembrane region" description="Helical" evidence="6">
    <location>
        <begin position="95"/>
        <end position="112"/>
    </location>
</feature>
<dbReference type="InterPro" id="IPR036938">
    <property type="entry name" value="PAP2/HPO_sf"/>
</dbReference>
<dbReference type="GO" id="GO:0070916">
    <property type="term" value="C:inositol phosphoceramide synthase complex"/>
    <property type="evidence" value="ECO:0007669"/>
    <property type="project" value="TreeGrafter"/>
</dbReference>
<evidence type="ECO:0000256" key="2">
    <source>
        <dbReference type="ARBA" id="ARBA00022692"/>
    </source>
</evidence>
<accession>A0A9P5UCV8</accession>
<evidence type="ECO:0000259" key="7">
    <source>
        <dbReference type="SMART" id="SM00014"/>
    </source>
</evidence>
<comment type="caution">
    <text evidence="8">The sequence shown here is derived from an EMBL/GenBank/DDBJ whole genome shotgun (WGS) entry which is preliminary data.</text>
</comment>
<dbReference type="GO" id="GO:0006676">
    <property type="term" value="P:mannosyl diphosphorylinositol ceramide metabolic process"/>
    <property type="evidence" value="ECO:0007669"/>
    <property type="project" value="TreeGrafter"/>
</dbReference>
<evidence type="ECO:0000256" key="1">
    <source>
        <dbReference type="ARBA" id="ARBA00004141"/>
    </source>
</evidence>
<feature type="compositionally biased region" description="Basic and acidic residues" evidence="5">
    <location>
        <begin position="491"/>
        <end position="508"/>
    </location>
</feature>
<dbReference type="AlphaFoldDB" id="A0A9P5UCV8"/>
<feature type="region of interest" description="Disordered" evidence="5">
    <location>
        <begin position="428"/>
        <end position="448"/>
    </location>
</feature>
<dbReference type="InterPro" id="IPR000326">
    <property type="entry name" value="PAP2/HPO"/>
</dbReference>
<feature type="transmembrane region" description="Helical" evidence="6">
    <location>
        <begin position="183"/>
        <end position="205"/>
    </location>
</feature>
<comment type="subcellular location">
    <subcellularLocation>
        <location evidence="1">Membrane</location>
        <topology evidence="1">Multi-pass membrane protein</topology>
    </subcellularLocation>
</comment>
<dbReference type="PANTHER" id="PTHR31310:SF11">
    <property type="entry name" value="INOSITOL PHOSPHORYLCERAMIDE SYNTHASE CATALYTIC SUBUNIT AUR1"/>
    <property type="match status" value="1"/>
</dbReference>
<keyword evidence="2 6" id="KW-0812">Transmembrane</keyword>
<dbReference type="CDD" id="cd03386">
    <property type="entry name" value="PAP2_Aur1_like"/>
    <property type="match status" value="1"/>
</dbReference>
<dbReference type="GO" id="GO:0030148">
    <property type="term" value="P:sphingolipid biosynthetic process"/>
    <property type="evidence" value="ECO:0007669"/>
    <property type="project" value="TreeGrafter"/>
</dbReference>
<dbReference type="InterPro" id="IPR052185">
    <property type="entry name" value="IPC_Synthase-Related"/>
</dbReference>
<reference evidence="8" key="1">
    <citation type="submission" date="2020-11" db="EMBL/GenBank/DDBJ databases">
        <authorList>
            <consortium name="DOE Joint Genome Institute"/>
            <person name="Ahrendt S."/>
            <person name="Riley R."/>
            <person name="Andreopoulos W."/>
            <person name="Labutti K."/>
            <person name="Pangilinan J."/>
            <person name="Ruiz-Duenas F.J."/>
            <person name="Barrasa J.M."/>
            <person name="Sanchez-Garcia M."/>
            <person name="Camarero S."/>
            <person name="Miyauchi S."/>
            <person name="Serrano A."/>
            <person name="Linde D."/>
            <person name="Babiker R."/>
            <person name="Drula E."/>
            <person name="Ayuso-Fernandez I."/>
            <person name="Pacheco R."/>
            <person name="Padilla G."/>
            <person name="Ferreira P."/>
            <person name="Barriuso J."/>
            <person name="Kellner H."/>
            <person name="Castanera R."/>
            <person name="Alfaro M."/>
            <person name="Ramirez L."/>
            <person name="Pisabarro A.G."/>
            <person name="Kuo A."/>
            <person name="Tritt A."/>
            <person name="Lipzen A."/>
            <person name="He G."/>
            <person name="Yan M."/>
            <person name="Ng V."/>
            <person name="Cullen D."/>
            <person name="Martin F."/>
            <person name="Rosso M.-N."/>
            <person name="Henrissat B."/>
            <person name="Hibbett D."/>
            <person name="Martinez A.T."/>
            <person name="Grigoriev I.V."/>
        </authorList>
    </citation>
    <scope>NUCLEOTIDE SEQUENCE</scope>
    <source>
        <strain evidence="8">AH 40177</strain>
    </source>
</reference>
<dbReference type="SUPFAM" id="SSF48317">
    <property type="entry name" value="Acid phosphatase/Vanadium-dependent haloperoxidase"/>
    <property type="match status" value="1"/>
</dbReference>
<feature type="region of interest" description="Disordered" evidence="5">
    <location>
        <begin position="463"/>
        <end position="508"/>
    </location>
</feature>
<feature type="transmembrane region" description="Helical" evidence="6">
    <location>
        <begin position="295"/>
        <end position="314"/>
    </location>
</feature>
<feature type="region of interest" description="Disordered" evidence="5">
    <location>
        <begin position="400"/>
        <end position="419"/>
    </location>
</feature>
<protein>
    <recommendedName>
        <fullName evidence="7">Phosphatidic acid phosphatase type 2/haloperoxidase domain-containing protein</fullName>
    </recommendedName>
</protein>
<dbReference type="PANTHER" id="PTHR31310">
    <property type="match status" value="1"/>
</dbReference>
<keyword evidence="9" id="KW-1185">Reference proteome</keyword>
<dbReference type="OrthoDB" id="5784at2759"/>
<sequence>MSTLKRTAHTVINAFIAAVGRLDKSLSPSDSLAKLRKHQWRPSDAIYIFHFFLALFWLTIMTAPPFPYKLLIPILYTIAMLVPLTSQFFLPATPVFSWLLTFYSNGFIPLQYRPNPSVLLLPTLETVLYGANISDILTRFTHPILDVIAWIPYGIGHYALPFVVAAFLWLFRPKEALRFWSTAFGYMFLFGVIVQILFPCAAPWYELIYGLTPANYDVRGSAGGLIRIDLLFHTHGYTATFGNSPLVFGAFPSLHSAAATLEAIAVSHFFPHTTKWVWAYAGVLYWATMYMTHHYLIDVVAGACLATVCFYLFIPEQLKSVAAATSPPGTNLSLLASTGSSKANANLPAYRMGTQRSKYDIYDLEAPQDRQRVGNGRVGSAGGARGLMADAAAEFELAESEDEFASEPGDGGERHPGVEEDITFRPTTSRKVNGKDSGENMAGGANGHRHTASIARLIRGPDARGSVDQGEEGWRSPMTAGFVFPQRNGGKGKEIETRTRSPIREVFA</sequence>
<dbReference type="Gene3D" id="1.20.144.10">
    <property type="entry name" value="Phosphatidic acid phosphatase type 2/haloperoxidase"/>
    <property type="match status" value="1"/>
</dbReference>
<dbReference type="Proteomes" id="UP000772434">
    <property type="component" value="Unassembled WGS sequence"/>
</dbReference>
<evidence type="ECO:0000256" key="3">
    <source>
        <dbReference type="ARBA" id="ARBA00022989"/>
    </source>
</evidence>
<dbReference type="EMBL" id="JADNRY010000009">
    <property type="protein sequence ID" value="KAF9075555.1"/>
    <property type="molecule type" value="Genomic_DNA"/>
</dbReference>
<evidence type="ECO:0000313" key="9">
    <source>
        <dbReference type="Proteomes" id="UP000772434"/>
    </source>
</evidence>
<evidence type="ECO:0000256" key="6">
    <source>
        <dbReference type="SAM" id="Phobius"/>
    </source>
</evidence>